<accession>A0AAN7BFX2</accession>
<dbReference type="SUPFAM" id="SSF82199">
    <property type="entry name" value="SET domain"/>
    <property type="match status" value="1"/>
</dbReference>
<evidence type="ECO:0000313" key="4">
    <source>
        <dbReference type="Proteomes" id="UP001301958"/>
    </source>
</evidence>
<keyword evidence="4" id="KW-1185">Reference proteome</keyword>
<gene>
    <name evidence="3" type="ORF">QBC38DRAFT_427935</name>
</gene>
<feature type="domain" description="SET" evidence="2">
    <location>
        <begin position="101"/>
        <end position="252"/>
    </location>
</feature>
<proteinExistence type="predicted"/>
<dbReference type="SMART" id="SM00317">
    <property type="entry name" value="SET"/>
    <property type="match status" value="1"/>
</dbReference>
<dbReference type="PROSITE" id="PS50280">
    <property type="entry name" value="SET"/>
    <property type="match status" value="1"/>
</dbReference>
<dbReference type="InterPro" id="IPR011990">
    <property type="entry name" value="TPR-like_helical_dom_sf"/>
</dbReference>
<protein>
    <recommendedName>
        <fullName evidence="2">SET domain-containing protein</fullName>
    </recommendedName>
</protein>
<organism evidence="3 4">
    <name type="scientific">Podospora fimiseda</name>
    <dbReference type="NCBI Taxonomy" id="252190"/>
    <lineage>
        <taxon>Eukaryota</taxon>
        <taxon>Fungi</taxon>
        <taxon>Dikarya</taxon>
        <taxon>Ascomycota</taxon>
        <taxon>Pezizomycotina</taxon>
        <taxon>Sordariomycetes</taxon>
        <taxon>Sordariomycetidae</taxon>
        <taxon>Sordariales</taxon>
        <taxon>Podosporaceae</taxon>
        <taxon>Podospora</taxon>
    </lineage>
</organism>
<evidence type="ECO:0000313" key="3">
    <source>
        <dbReference type="EMBL" id="KAK4222082.1"/>
    </source>
</evidence>
<evidence type="ECO:0000256" key="1">
    <source>
        <dbReference type="SAM" id="SignalP"/>
    </source>
</evidence>
<dbReference type="PANTHER" id="PTHR47332:SF6">
    <property type="entry name" value="SET DOMAIN-CONTAINING PROTEIN"/>
    <property type="match status" value="1"/>
</dbReference>
<reference evidence="3" key="2">
    <citation type="submission" date="2023-05" db="EMBL/GenBank/DDBJ databases">
        <authorList>
            <consortium name="Lawrence Berkeley National Laboratory"/>
            <person name="Steindorff A."/>
            <person name="Hensen N."/>
            <person name="Bonometti L."/>
            <person name="Westerberg I."/>
            <person name="Brannstrom I.O."/>
            <person name="Guillou S."/>
            <person name="Cros-Aarteil S."/>
            <person name="Calhoun S."/>
            <person name="Haridas S."/>
            <person name="Kuo A."/>
            <person name="Mondo S."/>
            <person name="Pangilinan J."/>
            <person name="Riley R."/>
            <person name="Labutti K."/>
            <person name="Andreopoulos B."/>
            <person name="Lipzen A."/>
            <person name="Chen C."/>
            <person name="Yanf M."/>
            <person name="Daum C."/>
            <person name="Ng V."/>
            <person name="Clum A."/>
            <person name="Ohm R."/>
            <person name="Martin F."/>
            <person name="Silar P."/>
            <person name="Natvig D."/>
            <person name="Lalanne C."/>
            <person name="Gautier V."/>
            <person name="Ament-Velasquez S.L."/>
            <person name="Kruys A."/>
            <person name="Hutchinson M.I."/>
            <person name="Powell A.J."/>
            <person name="Barry K."/>
            <person name="Miller A.N."/>
            <person name="Grigoriev I.V."/>
            <person name="Debuchy R."/>
            <person name="Gladieux P."/>
            <person name="Thoren M.H."/>
            <person name="Johannesson H."/>
        </authorList>
    </citation>
    <scope>NUCLEOTIDE SEQUENCE</scope>
    <source>
        <strain evidence="3">CBS 990.96</strain>
    </source>
</reference>
<sequence>MFFHHLLPLSLFLLPIISASQTTLNTLFNSLPTCPNPWSLPPLCPTPRPDPNSDDDSPDCIFTSLPFHSQGISLITTPNLAASLIPTILSRSSSSSPPSSVPWKVSPLPGRGFGLLATQKIPKHSRIMLDFPVLVVRIDFINGDGYSAKQKKKMLEEAVDRLGDEIKGKVLSLSRSREANEKDGVILNILKTNGFGIDVDGVEHLGLYLEGSRVNHNCRPNAFWRYIRSELATEVISLRTIQPGEEIAHSYVPLGYVHKERKAVLRQWGFQCRCALCSAPPAERQLADSRRERILDIHQILSKASDLPSTRRVDELVKEAITLIELEELEPQFVEYYAQFAKAYLMINELKKAREYVKTADEMWLFYGGEEHENLEGMRELWGMLEEAEEGEY</sequence>
<feature type="signal peptide" evidence="1">
    <location>
        <begin position="1"/>
        <end position="19"/>
    </location>
</feature>
<dbReference type="Pfam" id="PF00856">
    <property type="entry name" value="SET"/>
    <property type="match status" value="1"/>
</dbReference>
<evidence type="ECO:0000259" key="2">
    <source>
        <dbReference type="PROSITE" id="PS50280"/>
    </source>
</evidence>
<dbReference type="Gene3D" id="2.170.270.10">
    <property type="entry name" value="SET domain"/>
    <property type="match status" value="1"/>
</dbReference>
<dbReference type="Proteomes" id="UP001301958">
    <property type="component" value="Unassembled WGS sequence"/>
</dbReference>
<dbReference type="InterPro" id="IPR046341">
    <property type="entry name" value="SET_dom_sf"/>
</dbReference>
<dbReference type="PANTHER" id="PTHR47332">
    <property type="entry name" value="SET DOMAIN-CONTAINING PROTEIN 5"/>
    <property type="match status" value="1"/>
</dbReference>
<dbReference type="InterPro" id="IPR053185">
    <property type="entry name" value="SET_domain_protein"/>
</dbReference>
<comment type="caution">
    <text evidence="3">The sequence shown here is derived from an EMBL/GenBank/DDBJ whole genome shotgun (WGS) entry which is preliminary data.</text>
</comment>
<dbReference type="EMBL" id="MU865492">
    <property type="protein sequence ID" value="KAK4222082.1"/>
    <property type="molecule type" value="Genomic_DNA"/>
</dbReference>
<reference evidence="3" key="1">
    <citation type="journal article" date="2023" name="Mol. Phylogenet. Evol.">
        <title>Genome-scale phylogeny and comparative genomics of the fungal order Sordariales.</title>
        <authorList>
            <person name="Hensen N."/>
            <person name="Bonometti L."/>
            <person name="Westerberg I."/>
            <person name="Brannstrom I.O."/>
            <person name="Guillou S."/>
            <person name="Cros-Aarteil S."/>
            <person name="Calhoun S."/>
            <person name="Haridas S."/>
            <person name="Kuo A."/>
            <person name="Mondo S."/>
            <person name="Pangilinan J."/>
            <person name="Riley R."/>
            <person name="LaButti K."/>
            <person name="Andreopoulos B."/>
            <person name="Lipzen A."/>
            <person name="Chen C."/>
            <person name="Yan M."/>
            <person name="Daum C."/>
            <person name="Ng V."/>
            <person name="Clum A."/>
            <person name="Steindorff A."/>
            <person name="Ohm R.A."/>
            <person name="Martin F."/>
            <person name="Silar P."/>
            <person name="Natvig D.O."/>
            <person name="Lalanne C."/>
            <person name="Gautier V."/>
            <person name="Ament-Velasquez S.L."/>
            <person name="Kruys A."/>
            <person name="Hutchinson M.I."/>
            <person name="Powell A.J."/>
            <person name="Barry K."/>
            <person name="Miller A.N."/>
            <person name="Grigoriev I.V."/>
            <person name="Debuchy R."/>
            <person name="Gladieux P."/>
            <person name="Hiltunen Thoren M."/>
            <person name="Johannesson H."/>
        </authorList>
    </citation>
    <scope>NUCLEOTIDE SEQUENCE</scope>
    <source>
        <strain evidence="3">CBS 990.96</strain>
    </source>
</reference>
<dbReference type="InterPro" id="IPR001214">
    <property type="entry name" value="SET_dom"/>
</dbReference>
<keyword evidence="1" id="KW-0732">Signal</keyword>
<feature type="chain" id="PRO_5043052807" description="SET domain-containing protein" evidence="1">
    <location>
        <begin position="20"/>
        <end position="393"/>
    </location>
</feature>
<dbReference type="CDD" id="cd20071">
    <property type="entry name" value="SET_SMYD"/>
    <property type="match status" value="1"/>
</dbReference>
<dbReference type="AlphaFoldDB" id="A0AAN7BFX2"/>
<dbReference type="Gene3D" id="1.25.40.10">
    <property type="entry name" value="Tetratricopeptide repeat domain"/>
    <property type="match status" value="1"/>
</dbReference>
<name>A0AAN7BFX2_9PEZI</name>